<gene>
    <name evidence="3" type="ORF">H9725_05970</name>
</gene>
<dbReference type="PROSITE" id="PS00380">
    <property type="entry name" value="RHODANESE_1"/>
    <property type="match status" value="1"/>
</dbReference>
<evidence type="ECO:0000259" key="2">
    <source>
        <dbReference type="PROSITE" id="PS50206"/>
    </source>
</evidence>
<dbReference type="SUPFAM" id="SSF52821">
    <property type="entry name" value="Rhodanese/Cell cycle control phosphatase"/>
    <property type="match status" value="1"/>
</dbReference>
<dbReference type="PANTHER" id="PTHR43031">
    <property type="entry name" value="FAD-DEPENDENT OXIDOREDUCTASE"/>
    <property type="match status" value="1"/>
</dbReference>
<proteinExistence type="predicted"/>
<dbReference type="PROSITE" id="PS50206">
    <property type="entry name" value="RHODANESE_3"/>
    <property type="match status" value="1"/>
</dbReference>
<feature type="chain" id="PRO_5038658209" evidence="1">
    <location>
        <begin position="23"/>
        <end position="128"/>
    </location>
</feature>
<evidence type="ECO:0000313" key="4">
    <source>
        <dbReference type="Proteomes" id="UP000824065"/>
    </source>
</evidence>
<organism evidence="3 4">
    <name type="scientific">Candidatus Faecalibacterium gallistercoris</name>
    <dbReference type="NCBI Taxonomy" id="2838579"/>
    <lineage>
        <taxon>Bacteria</taxon>
        <taxon>Bacillati</taxon>
        <taxon>Bacillota</taxon>
        <taxon>Clostridia</taxon>
        <taxon>Eubacteriales</taxon>
        <taxon>Oscillospiraceae</taxon>
        <taxon>Faecalibacterium</taxon>
    </lineage>
</organism>
<dbReference type="SMART" id="SM00450">
    <property type="entry name" value="RHOD"/>
    <property type="match status" value="1"/>
</dbReference>
<keyword evidence="1" id="KW-0732">Signal</keyword>
<dbReference type="InterPro" id="IPR001763">
    <property type="entry name" value="Rhodanese-like_dom"/>
</dbReference>
<feature type="signal peptide" evidence="1">
    <location>
        <begin position="1"/>
        <end position="22"/>
    </location>
</feature>
<dbReference type="PROSITE" id="PS51257">
    <property type="entry name" value="PROKAR_LIPOPROTEIN"/>
    <property type="match status" value="1"/>
</dbReference>
<name>A0A9D2JN39_9FIRM</name>
<reference evidence="3" key="2">
    <citation type="submission" date="2021-04" db="EMBL/GenBank/DDBJ databases">
        <authorList>
            <person name="Gilroy R."/>
        </authorList>
    </citation>
    <scope>NUCLEOTIDE SEQUENCE</scope>
    <source>
        <strain evidence="3">ChiBcec16-3735</strain>
    </source>
</reference>
<dbReference type="AlphaFoldDB" id="A0A9D2JN39"/>
<dbReference type="Gene3D" id="3.40.250.10">
    <property type="entry name" value="Rhodanese-like domain"/>
    <property type="match status" value="1"/>
</dbReference>
<dbReference type="GO" id="GO:0004792">
    <property type="term" value="F:thiosulfate-cyanide sulfurtransferase activity"/>
    <property type="evidence" value="ECO:0007669"/>
    <property type="project" value="InterPro"/>
</dbReference>
<evidence type="ECO:0000313" key="3">
    <source>
        <dbReference type="EMBL" id="HIZ58108.1"/>
    </source>
</evidence>
<dbReference type="InterPro" id="IPR036873">
    <property type="entry name" value="Rhodanese-like_dom_sf"/>
</dbReference>
<comment type="caution">
    <text evidence="3">The sequence shown here is derived from an EMBL/GenBank/DDBJ whole genome shotgun (WGS) entry which is preliminary data.</text>
</comment>
<evidence type="ECO:0000256" key="1">
    <source>
        <dbReference type="SAM" id="SignalP"/>
    </source>
</evidence>
<accession>A0A9D2JN39</accession>
<dbReference type="EMBL" id="DXBJ01000041">
    <property type="protein sequence ID" value="HIZ58108.1"/>
    <property type="molecule type" value="Genomic_DNA"/>
</dbReference>
<sequence>MKKRILPLLFSALLMLTACGGAASGAAYQEISQEKAKEMMDTQEVLILDVREQDEYDGGHIPGAVLLPLGSISEESAARVIPEKDTTVLVYCRSGSRSKKAAKALAELGYTSIYEFGGIRTWTYGIES</sequence>
<protein>
    <submittedName>
        <fullName evidence="3">Rhodanese-like domain-containing protein</fullName>
    </submittedName>
</protein>
<dbReference type="InterPro" id="IPR050229">
    <property type="entry name" value="GlpE_sulfurtransferase"/>
</dbReference>
<dbReference type="Pfam" id="PF00581">
    <property type="entry name" value="Rhodanese"/>
    <property type="match status" value="1"/>
</dbReference>
<dbReference type="PANTHER" id="PTHR43031:SF1">
    <property type="entry name" value="PYRIDINE NUCLEOTIDE-DISULPHIDE OXIDOREDUCTASE"/>
    <property type="match status" value="1"/>
</dbReference>
<dbReference type="Proteomes" id="UP000824065">
    <property type="component" value="Unassembled WGS sequence"/>
</dbReference>
<feature type="domain" description="Rhodanese" evidence="2">
    <location>
        <begin position="41"/>
        <end position="128"/>
    </location>
</feature>
<dbReference type="InterPro" id="IPR001307">
    <property type="entry name" value="Thiosulphate_STrfase_CS"/>
</dbReference>
<reference evidence="3" key="1">
    <citation type="journal article" date="2021" name="PeerJ">
        <title>Extensive microbial diversity within the chicken gut microbiome revealed by metagenomics and culture.</title>
        <authorList>
            <person name="Gilroy R."/>
            <person name="Ravi A."/>
            <person name="Getino M."/>
            <person name="Pursley I."/>
            <person name="Horton D.L."/>
            <person name="Alikhan N.F."/>
            <person name="Baker D."/>
            <person name="Gharbi K."/>
            <person name="Hall N."/>
            <person name="Watson M."/>
            <person name="Adriaenssens E.M."/>
            <person name="Foster-Nyarko E."/>
            <person name="Jarju S."/>
            <person name="Secka A."/>
            <person name="Antonio M."/>
            <person name="Oren A."/>
            <person name="Chaudhuri R.R."/>
            <person name="La Ragione R."/>
            <person name="Hildebrand F."/>
            <person name="Pallen M.J."/>
        </authorList>
    </citation>
    <scope>NUCLEOTIDE SEQUENCE</scope>
    <source>
        <strain evidence="3">ChiBcec16-3735</strain>
    </source>
</reference>
<dbReference type="CDD" id="cd00158">
    <property type="entry name" value="RHOD"/>
    <property type="match status" value="1"/>
</dbReference>